<reference evidence="11 12" key="1">
    <citation type="submission" date="2016-02" db="EMBL/GenBank/DDBJ databases">
        <title>Genome analysis of coral dinoflagellate symbionts highlights evolutionary adaptations to a symbiotic lifestyle.</title>
        <authorList>
            <person name="Aranda M."/>
            <person name="Li Y."/>
            <person name="Liew Y.J."/>
            <person name="Baumgarten S."/>
            <person name="Simakov O."/>
            <person name="Wilson M."/>
            <person name="Piel J."/>
            <person name="Ashoor H."/>
            <person name="Bougouffa S."/>
            <person name="Bajic V.B."/>
            <person name="Ryu T."/>
            <person name="Ravasi T."/>
            <person name="Bayer T."/>
            <person name="Micklem G."/>
            <person name="Kim H."/>
            <person name="Bhak J."/>
            <person name="Lajeunesse T.C."/>
            <person name="Voolstra C.R."/>
        </authorList>
    </citation>
    <scope>NUCLEOTIDE SEQUENCE [LARGE SCALE GENOMIC DNA]</scope>
    <source>
        <strain evidence="11 12">CCMP2467</strain>
    </source>
</reference>
<keyword evidence="6 9" id="KW-1133">Transmembrane helix</keyword>
<comment type="subcellular location">
    <subcellularLocation>
        <location evidence="1">Membrane</location>
        <topology evidence="1">Multi-pass membrane protein</topology>
    </subcellularLocation>
</comment>
<evidence type="ECO:0000259" key="10">
    <source>
        <dbReference type="PROSITE" id="PS50056"/>
    </source>
</evidence>
<evidence type="ECO:0000256" key="2">
    <source>
        <dbReference type="ARBA" id="ARBA00007015"/>
    </source>
</evidence>
<feature type="transmembrane region" description="Helical" evidence="9">
    <location>
        <begin position="530"/>
        <end position="553"/>
    </location>
</feature>
<proteinExistence type="inferred from homology"/>
<gene>
    <name evidence="11" type="ORF">AK812_SmicGene6341</name>
</gene>
<dbReference type="InterPro" id="IPR057023">
    <property type="entry name" value="PTP-SAK"/>
</dbReference>
<evidence type="ECO:0000256" key="8">
    <source>
        <dbReference type="SAM" id="MobiDB-lite"/>
    </source>
</evidence>
<dbReference type="SUPFAM" id="SSF52799">
    <property type="entry name" value="(Phosphotyrosine protein) phosphatases II"/>
    <property type="match status" value="1"/>
</dbReference>
<evidence type="ECO:0000256" key="7">
    <source>
        <dbReference type="ARBA" id="ARBA00023136"/>
    </source>
</evidence>
<keyword evidence="7 9" id="KW-0472">Membrane</keyword>
<dbReference type="PROSITE" id="PS00383">
    <property type="entry name" value="TYR_PHOSPHATASE_1"/>
    <property type="match status" value="1"/>
</dbReference>
<dbReference type="Pfam" id="PF03092">
    <property type="entry name" value="BT1"/>
    <property type="match status" value="1"/>
</dbReference>
<evidence type="ECO:0000256" key="5">
    <source>
        <dbReference type="ARBA" id="ARBA00022801"/>
    </source>
</evidence>
<feature type="transmembrane region" description="Helical" evidence="9">
    <location>
        <begin position="432"/>
        <end position="449"/>
    </location>
</feature>
<organism evidence="11 12">
    <name type="scientific">Symbiodinium microadriaticum</name>
    <name type="common">Dinoflagellate</name>
    <name type="synonym">Zooxanthella microadriatica</name>
    <dbReference type="NCBI Taxonomy" id="2951"/>
    <lineage>
        <taxon>Eukaryota</taxon>
        <taxon>Sar</taxon>
        <taxon>Alveolata</taxon>
        <taxon>Dinophyceae</taxon>
        <taxon>Suessiales</taxon>
        <taxon>Symbiodiniaceae</taxon>
        <taxon>Symbiodinium</taxon>
    </lineage>
</organism>
<evidence type="ECO:0000256" key="6">
    <source>
        <dbReference type="ARBA" id="ARBA00022989"/>
    </source>
</evidence>
<feature type="transmembrane region" description="Helical" evidence="9">
    <location>
        <begin position="461"/>
        <end position="480"/>
    </location>
</feature>
<evidence type="ECO:0000313" key="12">
    <source>
        <dbReference type="Proteomes" id="UP000186817"/>
    </source>
</evidence>
<evidence type="ECO:0000256" key="4">
    <source>
        <dbReference type="ARBA" id="ARBA00022692"/>
    </source>
</evidence>
<keyword evidence="4 9" id="KW-0812">Transmembrane</keyword>
<feature type="compositionally biased region" description="Low complexity" evidence="8">
    <location>
        <begin position="8"/>
        <end position="22"/>
    </location>
</feature>
<name>A0A1Q9ERB9_SYMMI</name>
<dbReference type="GO" id="GO:0016791">
    <property type="term" value="F:phosphatase activity"/>
    <property type="evidence" value="ECO:0007669"/>
    <property type="project" value="UniProtKB-ARBA"/>
</dbReference>
<evidence type="ECO:0000256" key="1">
    <source>
        <dbReference type="ARBA" id="ARBA00004141"/>
    </source>
</evidence>
<feature type="domain" description="Tyrosine specific protein phosphatases" evidence="10">
    <location>
        <begin position="172"/>
        <end position="232"/>
    </location>
</feature>
<dbReference type="Proteomes" id="UP000186817">
    <property type="component" value="Unassembled WGS sequence"/>
</dbReference>
<comment type="similarity">
    <text evidence="2">Belongs to the major facilitator superfamily. Folate-biopterin transporter (TC 2.A.71) family.</text>
</comment>
<keyword evidence="3" id="KW-0813">Transport</keyword>
<keyword evidence="12" id="KW-1185">Reference proteome</keyword>
<dbReference type="SUPFAM" id="SSF103473">
    <property type="entry name" value="MFS general substrate transporter"/>
    <property type="match status" value="1"/>
</dbReference>
<protein>
    <submittedName>
        <fullName evidence="11">Folate-biopterin transporter 1, chloroplastic</fullName>
    </submittedName>
</protein>
<dbReference type="InterPro" id="IPR016130">
    <property type="entry name" value="Tyr_Pase_AS"/>
</dbReference>
<dbReference type="OrthoDB" id="754047at2759"/>
<dbReference type="Pfam" id="PF22784">
    <property type="entry name" value="PTP-SAK"/>
    <property type="match status" value="1"/>
</dbReference>
<dbReference type="EMBL" id="LSRX01000086">
    <property type="protein sequence ID" value="OLQ09983.1"/>
    <property type="molecule type" value="Genomic_DNA"/>
</dbReference>
<feature type="region of interest" description="Disordered" evidence="8">
    <location>
        <begin position="266"/>
        <end position="306"/>
    </location>
</feature>
<feature type="transmembrane region" description="Helical" evidence="9">
    <location>
        <begin position="500"/>
        <end position="518"/>
    </location>
</feature>
<feature type="region of interest" description="Disordered" evidence="8">
    <location>
        <begin position="1"/>
        <end position="32"/>
    </location>
</feature>
<feature type="transmembrane region" description="Helical" evidence="9">
    <location>
        <begin position="313"/>
        <end position="331"/>
    </location>
</feature>
<dbReference type="GO" id="GO:0016020">
    <property type="term" value="C:membrane"/>
    <property type="evidence" value="ECO:0007669"/>
    <property type="project" value="UniProtKB-SubCell"/>
</dbReference>
<comment type="caution">
    <text evidence="11">The sequence shown here is derived from an EMBL/GenBank/DDBJ whole genome shotgun (WGS) entry which is preliminary data.</text>
</comment>
<dbReference type="CDD" id="cd14494">
    <property type="entry name" value="PTP_DSP_cys"/>
    <property type="match status" value="1"/>
</dbReference>
<dbReference type="InterPro" id="IPR039309">
    <property type="entry name" value="BT1"/>
</dbReference>
<keyword evidence="5" id="KW-0378">Hydrolase</keyword>
<dbReference type="CDD" id="cd17484">
    <property type="entry name" value="MFS_FBT"/>
    <property type="match status" value="1"/>
</dbReference>
<feature type="transmembrane region" description="Helical" evidence="9">
    <location>
        <begin position="565"/>
        <end position="586"/>
    </location>
</feature>
<evidence type="ECO:0000313" key="11">
    <source>
        <dbReference type="EMBL" id="OLQ09983.1"/>
    </source>
</evidence>
<dbReference type="Gene3D" id="3.90.190.10">
    <property type="entry name" value="Protein tyrosine phosphatase superfamily"/>
    <property type="match status" value="1"/>
</dbReference>
<evidence type="ECO:0000256" key="9">
    <source>
        <dbReference type="SAM" id="Phobius"/>
    </source>
</evidence>
<dbReference type="PANTHER" id="PTHR31585:SF0">
    <property type="entry name" value="FOLATE-BIOPTERIN TRANSPORTER 1, CHLOROPLASTIC"/>
    <property type="match status" value="1"/>
</dbReference>
<sequence length="595" mass="64743">MQPGARCAGTTATNATSASYTGDLPDTEAYPEDELPRWPRQVLEKLGAFQALLADAWWARGPHDKSNWIVPGCVLVGGWPFRLPKGRGSQGESPEEGLAKLHSILDAGINTFVSLTEEAEIRGKAYCFNSFQKAAEGRYRELHGPQRQARRVGLELRFLSCPMVDGGTCEDEKLLQLLLCILAELRASRAVYIHCYGGHGRTGIVACSMLCLLWQFAPTEAVEIFNRLHSHRVECGVGGPGQFPHSDAQLRQVERMSCRRARFQAFLPPPDLPAPRRSESGEQDIQDPSLPKALPQPTQAGGDKKKLGKASKVMGGWACRGFGAILSAYFSGALLEMIGVQKVFAVTALLPLLVIVAAVLIREPAQPSPGSSYSLDWDEAKQLGQQVWEVIRSPEVFPAVCFILAWQATPTAGSATFYFYTNELHFNPEFLGRSQLVGSLASLAGIVLYNRVFSSVPIKDYLSRIQVTAVTLGFLPILLATRANLALNIPDQMFVLGDDVIQTVAGELAHMPILVLAAQLCPRGIEATLFALLMSALNAASFLSSSLGAWLTHILEVTDADFTNYAFLLLICNLSGLLPLALLPGIQNRRSTNSK</sequence>
<dbReference type="PANTHER" id="PTHR31585">
    <property type="entry name" value="FOLATE-BIOPTERIN TRANSPORTER 1, CHLOROPLASTIC"/>
    <property type="match status" value="1"/>
</dbReference>
<dbReference type="InterPro" id="IPR000387">
    <property type="entry name" value="Tyr_Pase_dom"/>
</dbReference>
<accession>A0A1Q9ERB9</accession>
<dbReference type="InterPro" id="IPR029021">
    <property type="entry name" value="Prot-tyrosine_phosphatase-like"/>
</dbReference>
<dbReference type="PROSITE" id="PS50056">
    <property type="entry name" value="TYR_PHOSPHATASE_2"/>
    <property type="match status" value="1"/>
</dbReference>
<dbReference type="Gene3D" id="1.20.1250.20">
    <property type="entry name" value="MFS general substrate transporter like domains"/>
    <property type="match status" value="1"/>
</dbReference>
<evidence type="ECO:0000256" key="3">
    <source>
        <dbReference type="ARBA" id="ARBA00022448"/>
    </source>
</evidence>
<dbReference type="InterPro" id="IPR036259">
    <property type="entry name" value="MFS_trans_sf"/>
</dbReference>
<dbReference type="AlphaFoldDB" id="A0A1Q9ERB9"/>
<feature type="transmembrane region" description="Helical" evidence="9">
    <location>
        <begin position="343"/>
        <end position="361"/>
    </location>
</feature>